<gene>
    <name evidence="1" type="ORF">Lalb_Chr11g0064821</name>
</gene>
<protein>
    <submittedName>
        <fullName evidence="1">Uncharacterized protein</fullName>
    </submittedName>
</protein>
<evidence type="ECO:0000313" key="1">
    <source>
        <dbReference type="EMBL" id="KAE9603815.1"/>
    </source>
</evidence>
<sequence>MILTFLLAIHLIFHEYMNHFLFSYHLGYFKSGTVCRFGRKKQFES</sequence>
<keyword evidence="2" id="KW-1185">Reference proteome</keyword>
<dbReference type="Proteomes" id="UP000447434">
    <property type="component" value="Chromosome 11"/>
</dbReference>
<reference evidence="2" key="1">
    <citation type="journal article" date="2020" name="Nat. Commun.">
        <title>Genome sequence of the cluster root forming white lupin.</title>
        <authorList>
            <person name="Hufnagel B."/>
            <person name="Marques A."/>
            <person name="Soriano A."/>
            <person name="Marques L."/>
            <person name="Divol F."/>
            <person name="Doumas P."/>
            <person name="Sallet E."/>
            <person name="Mancinotti D."/>
            <person name="Carrere S."/>
            <person name="Marande W."/>
            <person name="Arribat S."/>
            <person name="Keller J."/>
            <person name="Huneau C."/>
            <person name="Blein T."/>
            <person name="Aime D."/>
            <person name="Laguerre M."/>
            <person name="Taylor J."/>
            <person name="Schubert V."/>
            <person name="Nelson M."/>
            <person name="Geu-Flores F."/>
            <person name="Crespi M."/>
            <person name="Gallardo-Guerrero K."/>
            <person name="Delaux P.-M."/>
            <person name="Salse J."/>
            <person name="Berges H."/>
            <person name="Guyot R."/>
            <person name="Gouzy J."/>
            <person name="Peret B."/>
        </authorList>
    </citation>
    <scope>NUCLEOTIDE SEQUENCE [LARGE SCALE GENOMIC DNA]</scope>
    <source>
        <strain evidence="2">cv. Amiga</strain>
    </source>
</reference>
<dbReference type="EMBL" id="WOCE01000011">
    <property type="protein sequence ID" value="KAE9603815.1"/>
    <property type="molecule type" value="Genomic_DNA"/>
</dbReference>
<evidence type="ECO:0000313" key="2">
    <source>
        <dbReference type="Proteomes" id="UP000447434"/>
    </source>
</evidence>
<organism evidence="1 2">
    <name type="scientific">Lupinus albus</name>
    <name type="common">White lupine</name>
    <name type="synonym">Lupinus termis</name>
    <dbReference type="NCBI Taxonomy" id="3870"/>
    <lineage>
        <taxon>Eukaryota</taxon>
        <taxon>Viridiplantae</taxon>
        <taxon>Streptophyta</taxon>
        <taxon>Embryophyta</taxon>
        <taxon>Tracheophyta</taxon>
        <taxon>Spermatophyta</taxon>
        <taxon>Magnoliopsida</taxon>
        <taxon>eudicotyledons</taxon>
        <taxon>Gunneridae</taxon>
        <taxon>Pentapetalae</taxon>
        <taxon>rosids</taxon>
        <taxon>fabids</taxon>
        <taxon>Fabales</taxon>
        <taxon>Fabaceae</taxon>
        <taxon>Papilionoideae</taxon>
        <taxon>50 kb inversion clade</taxon>
        <taxon>genistoids sensu lato</taxon>
        <taxon>core genistoids</taxon>
        <taxon>Genisteae</taxon>
        <taxon>Lupinus</taxon>
    </lineage>
</organism>
<name>A0A6A4PQ86_LUPAL</name>
<proteinExistence type="predicted"/>
<accession>A0A6A4PQ86</accession>
<dbReference type="AlphaFoldDB" id="A0A6A4PQ86"/>
<comment type="caution">
    <text evidence="1">The sequence shown here is derived from an EMBL/GenBank/DDBJ whole genome shotgun (WGS) entry which is preliminary data.</text>
</comment>